<feature type="region of interest" description="Disordered" evidence="1">
    <location>
        <begin position="38"/>
        <end position="64"/>
    </location>
</feature>
<reference evidence="3" key="1">
    <citation type="submission" date="2019-03" db="EMBL/GenBank/DDBJ databases">
        <authorList>
            <person name="Mank J."/>
            <person name="Almeida P."/>
        </authorList>
    </citation>
    <scope>NUCLEOTIDE SEQUENCE</scope>
    <source>
        <strain evidence="3">78183</strain>
    </source>
</reference>
<sequence length="243" mass="26768">MECEDMNDPWYNNIVNEDFDGDYENVINCVEEQTNYHASGGASTSMGGGDDGGNDGGNNENKDDDIVTTTTTILMDANTLMSLCVDLETQYGLKPSKRMSVMEKVAMFLFTIAIGASNREVQERFQHSAVTVSRCINEVLEAVCLFAVDVIKPSDPQFTNTPREIAMNQRYMPHFKNCVGAIDGTHVRVCISAENQVPFIGRKGVPTQNVMAACSFDMQFTFVWAGWEGSAIDGTHLRAGIFT</sequence>
<feature type="compositionally biased region" description="Gly residues" evidence="1">
    <location>
        <begin position="46"/>
        <end position="56"/>
    </location>
</feature>
<evidence type="ECO:0000313" key="3">
    <source>
        <dbReference type="EMBL" id="VFU26298.1"/>
    </source>
</evidence>
<evidence type="ECO:0000256" key="1">
    <source>
        <dbReference type="SAM" id="MobiDB-lite"/>
    </source>
</evidence>
<organism evidence="3">
    <name type="scientific">Salix viminalis</name>
    <name type="common">Common osier</name>
    <name type="synonym">Basket willow</name>
    <dbReference type="NCBI Taxonomy" id="40686"/>
    <lineage>
        <taxon>Eukaryota</taxon>
        <taxon>Viridiplantae</taxon>
        <taxon>Streptophyta</taxon>
        <taxon>Embryophyta</taxon>
        <taxon>Tracheophyta</taxon>
        <taxon>Spermatophyta</taxon>
        <taxon>Magnoliopsida</taxon>
        <taxon>eudicotyledons</taxon>
        <taxon>Gunneridae</taxon>
        <taxon>Pentapetalae</taxon>
        <taxon>rosids</taxon>
        <taxon>fabids</taxon>
        <taxon>Malpighiales</taxon>
        <taxon>Salicaceae</taxon>
        <taxon>Saliceae</taxon>
        <taxon>Salix</taxon>
    </lineage>
</organism>
<evidence type="ECO:0000259" key="2">
    <source>
        <dbReference type="Pfam" id="PF26138"/>
    </source>
</evidence>
<proteinExistence type="predicted"/>
<dbReference type="EMBL" id="CAADRP010000291">
    <property type="protein sequence ID" value="VFU26298.1"/>
    <property type="molecule type" value="Genomic_DNA"/>
</dbReference>
<accession>A0A6N2KD65</accession>
<dbReference type="InterPro" id="IPR058353">
    <property type="entry name" value="DUF8040"/>
</dbReference>
<gene>
    <name evidence="3" type="ORF">SVIM_LOCUS68000</name>
</gene>
<dbReference type="InterPro" id="IPR045249">
    <property type="entry name" value="HARBI1-like"/>
</dbReference>
<dbReference type="Pfam" id="PF26138">
    <property type="entry name" value="DUF8040"/>
    <property type="match status" value="1"/>
</dbReference>
<name>A0A6N2KD65_SALVM</name>
<feature type="domain" description="DUF8040" evidence="2">
    <location>
        <begin position="72"/>
        <end position="144"/>
    </location>
</feature>
<dbReference type="PANTHER" id="PTHR22930">
    <property type="match status" value="1"/>
</dbReference>
<protein>
    <recommendedName>
        <fullName evidence="2">DUF8040 domain-containing protein</fullName>
    </recommendedName>
</protein>
<dbReference type="PANTHER" id="PTHR22930:SF221">
    <property type="entry name" value="NUCLEASE HARBI1"/>
    <property type="match status" value="1"/>
</dbReference>
<dbReference type="AlphaFoldDB" id="A0A6N2KD65"/>